<dbReference type="HOGENOM" id="CLU_339200_0_0_1"/>
<gene>
    <name evidence="2" type="ORF">M419DRAFT_35810</name>
</gene>
<proteinExistence type="predicted"/>
<dbReference type="AlphaFoldDB" id="A0A024S7U3"/>
<feature type="region of interest" description="Disordered" evidence="1">
    <location>
        <begin position="475"/>
        <end position="499"/>
    </location>
</feature>
<evidence type="ECO:0000256" key="1">
    <source>
        <dbReference type="SAM" id="MobiDB-lite"/>
    </source>
</evidence>
<evidence type="ECO:0000313" key="3">
    <source>
        <dbReference type="Proteomes" id="UP000024376"/>
    </source>
</evidence>
<feature type="region of interest" description="Disordered" evidence="1">
    <location>
        <begin position="790"/>
        <end position="838"/>
    </location>
</feature>
<sequence length="838" mass="93488">MSDPFNFQFTTGGDFTDSWQDDNSGTDYFGNNVFAGTAFPGLMFTEGHSEADLGTLDFLTATDPFNPDMAMTQGNGMDIDLSLAWRMPGTLVDQFSNPGLHNDAVFPSTSNDLLLPFGQQVQAHNLQQHLDQNSQDDPFSIYAPLDSVNDTSSLPFGQQFLQQSNQCVPSTTGNQFFSTSTFELASNKDLQSDNNRCQSTTTSEAALDAQKVSLNRAAKRRGDPSCDPSRRYTANLVNVSPWGSLTWNGNHLFSYTPKGQWLRDRCFNKKQLQEYFDNCPKETVFWVQQAPTQCNHRLDPEDRICRWANCPVANRTIAAGWLRVAFDEFPHLTSNGLRDPLKCAGSMHLWCFEQAFDPLKFHLSGRLRAEDREFPLEDKSVVTLEKLTDAGIIRDAYQPWFLQRMRRPNQPPREYRDSLSYRLTKYHVDNQTAARQKARSKRNTAKSADERRTIDVHLGNLKLFVEITNKVKRSKKVRKLQRVKAEDDEDSSTSSQAWANGDQMAVANWSPEQTQRDFLLLQGLPPGSIQSGNMCASRSNLLSQPNVSSMPPSYFDPLNPGRNALHSSIQAPAATKFQQNNPLGLPHQNYAQMVTGARFNRATRGQPRQPPRPIITQNLQQQFSPLGTMIPCQAQAQTRRSRDQSNSNVVSQPNAFLKREPLWTPVESLQSLGGSNGTGEFDSQQGNSLYPQELNIRDFIDPRLFGEEPEVGQHHKEAVVEAKDNSAPPHTILESIELQPQGSADGVASPQTAAQSQCWDSLDSLMETAGFGGFDDSSFPSLFEDLTSANGVDDKATAPTGVISISSSEAGGSKRNSLSHKYDTRSRQNSRRRRTDAS</sequence>
<dbReference type="Proteomes" id="UP000024376">
    <property type="component" value="Unassembled WGS sequence"/>
</dbReference>
<dbReference type="KEGG" id="trr:M419DRAFT_35810"/>
<feature type="compositionally biased region" description="Polar residues" evidence="1">
    <location>
        <begin position="803"/>
        <end position="816"/>
    </location>
</feature>
<accession>A0A024S7U3</accession>
<dbReference type="OrthoDB" id="5307331at2759"/>
<protein>
    <submittedName>
        <fullName evidence="2">Uncharacterized protein</fullName>
    </submittedName>
</protein>
<organism evidence="2 3">
    <name type="scientific">Hypocrea jecorina (strain ATCC 56765 / BCRC 32924 / NRRL 11460 / Rut C-30)</name>
    <name type="common">Trichoderma reesei</name>
    <dbReference type="NCBI Taxonomy" id="1344414"/>
    <lineage>
        <taxon>Eukaryota</taxon>
        <taxon>Fungi</taxon>
        <taxon>Dikarya</taxon>
        <taxon>Ascomycota</taxon>
        <taxon>Pezizomycotina</taxon>
        <taxon>Sordariomycetes</taxon>
        <taxon>Hypocreomycetidae</taxon>
        <taxon>Hypocreales</taxon>
        <taxon>Hypocreaceae</taxon>
        <taxon>Trichoderma</taxon>
    </lineage>
</organism>
<dbReference type="EMBL" id="KI911148">
    <property type="protein sequence ID" value="ETS01379.1"/>
    <property type="molecule type" value="Genomic_DNA"/>
</dbReference>
<feature type="compositionally biased region" description="Basic residues" evidence="1">
    <location>
        <begin position="828"/>
        <end position="838"/>
    </location>
</feature>
<evidence type="ECO:0000313" key="2">
    <source>
        <dbReference type="EMBL" id="ETS01379.1"/>
    </source>
</evidence>
<reference evidence="3" key="1">
    <citation type="journal article" date="2013" name="Ind. Biotechnol.">
        <title>Comparative genomics analysis of Trichoderma reesei strains.</title>
        <authorList>
            <person name="Koike H."/>
            <person name="Aerts A."/>
            <person name="LaButti K."/>
            <person name="Grigoriev I.V."/>
            <person name="Baker S.E."/>
        </authorList>
    </citation>
    <scope>NUCLEOTIDE SEQUENCE [LARGE SCALE GENOMIC DNA]</scope>
    <source>
        <strain evidence="3">ATCC 56765 / BCRC 32924 / NRRL 11460 / Rut C-30</strain>
    </source>
</reference>
<name>A0A024S7U3_HYPJR</name>
<feature type="region of interest" description="Disordered" evidence="1">
    <location>
        <begin position="634"/>
        <end position="653"/>
    </location>
</feature>